<evidence type="ECO:0000313" key="2">
    <source>
        <dbReference type="EMBL" id="MBM2412528.1"/>
    </source>
</evidence>
<dbReference type="GO" id="GO:0016787">
    <property type="term" value="F:hydrolase activity"/>
    <property type="evidence" value="ECO:0007669"/>
    <property type="project" value="UniProtKB-KW"/>
</dbReference>
<dbReference type="PANTHER" id="PTHR43433:SF10">
    <property type="entry name" value="AB HYDROLASE-1 DOMAIN-CONTAINING PROTEIN"/>
    <property type="match status" value="1"/>
</dbReference>
<protein>
    <submittedName>
        <fullName evidence="2">Alpha/beta hydrolase</fullName>
    </submittedName>
</protein>
<dbReference type="GO" id="GO:0006355">
    <property type="term" value="P:regulation of DNA-templated transcription"/>
    <property type="evidence" value="ECO:0007669"/>
    <property type="project" value="InterPro"/>
</dbReference>
<dbReference type="SMART" id="SM00421">
    <property type="entry name" value="HTH_LUXR"/>
    <property type="match status" value="1"/>
</dbReference>
<evidence type="ECO:0000259" key="1">
    <source>
        <dbReference type="SMART" id="SM00421"/>
    </source>
</evidence>
<dbReference type="Gene3D" id="1.10.10.10">
    <property type="entry name" value="Winged helix-like DNA-binding domain superfamily/Winged helix DNA-binding domain"/>
    <property type="match status" value="1"/>
</dbReference>
<keyword evidence="2" id="KW-0378">Hydrolase</keyword>
<dbReference type="AlphaFoldDB" id="A0A9Q2NXC5"/>
<name>A0A9Q2NXC5_9RHOB</name>
<dbReference type="InterPro" id="IPR000073">
    <property type="entry name" value="AB_hydrolase_1"/>
</dbReference>
<dbReference type="InterPro" id="IPR016032">
    <property type="entry name" value="Sig_transdc_resp-reg_C-effctor"/>
</dbReference>
<dbReference type="RefSeq" id="WP_085627868.1">
    <property type="nucleotide sequence ID" value="NZ_JAFBWV010000005.1"/>
</dbReference>
<accession>A0A9Q2NXC5</accession>
<dbReference type="Pfam" id="PF00561">
    <property type="entry name" value="Abhydrolase_1"/>
    <property type="match status" value="1"/>
</dbReference>
<dbReference type="Gene3D" id="3.40.50.1820">
    <property type="entry name" value="alpha/beta hydrolase"/>
    <property type="match status" value="1"/>
</dbReference>
<keyword evidence="5" id="KW-1185">Reference proteome</keyword>
<reference evidence="2 5" key="1">
    <citation type="submission" date="2021-01" db="EMBL/GenBank/DDBJ databases">
        <title>Diatom-associated Roseobacters Show Island Model of Population Structure.</title>
        <authorList>
            <person name="Qu L."/>
            <person name="Feng X."/>
            <person name="Chen Y."/>
            <person name="Li L."/>
            <person name="Wang X."/>
            <person name="Hu Z."/>
            <person name="Wang H."/>
            <person name="Luo H."/>
        </authorList>
    </citation>
    <scope>NUCLEOTIDE SEQUENCE</scope>
    <source>
        <strain evidence="3 5">CC28-63</strain>
        <strain evidence="2">CC28-69</strain>
    </source>
</reference>
<dbReference type="InterPro" id="IPR050471">
    <property type="entry name" value="AB_hydrolase"/>
</dbReference>
<dbReference type="InterPro" id="IPR036388">
    <property type="entry name" value="WH-like_DNA-bd_sf"/>
</dbReference>
<feature type="domain" description="HTH luxR-type" evidence="1">
    <location>
        <begin position="197"/>
        <end position="254"/>
    </location>
</feature>
<dbReference type="InterPro" id="IPR029058">
    <property type="entry name" value="AB_hydrolase_fold"/>
</dbReference>
<evidence type="ECO:0000313" key="4">
    <source>
        <dbReference type="Proteomes" id="UP000755667"/>
    </source>
</evidence>
<dbReference type="GO" id="GO:0003677">
    <property type="term" value="F:DNA binding"/>
    <property type="evidence" value="ECO:0007669"/>
    <property type="project" value="InterPro"/>
</dbReference>
<comment type="caution">
    <text evidence="2">The sequence shown here is derived from an EMBL/GenBank/DDBJ whole genome shotgun (WGS) entry which is preliminary data.</text>
</comment>
<dbReference type="SUPFAM" id="SSF46894">
    <property type="entry name" value="C-terminal effector domain of the bipartite response regulators"/>
    <property type="match status" value="1"/>
</dbReference>
<sequence length="579" mass="65213">MSSPSNERLTHLVYEASLDNSLLPELILELTEQVQMAADGRMIEADQRHDLSDLMIHFRRAIEISEKMVRLQERESDLEAVLGTFAVGIALVDDNGAPLVINQAMLETGLALDAPIKLLPATGGNEEEAKAKTLSRWVSESNRLETPQSLMTRESETTYLLLPRQEAIRMGFPAKAAAVLVATNQNTADGLRALASAHDLTLREQALVRGLMETSDLRKASTAMGISYESGRTYLKRVFEKTGLNSQVDLINTIAKSPLSMFRQRETTDAERFQVRRLLRLPDGRMLEYFILGPEDGRPVVLFDALSGSSIDLTGFPRQYLEHLDHYGVRLIMPCRPGIYRSDFKKMTSLREFAPDLECLFDALGYDQVSLMSFSFGSGVALGTAHELQGRIRKVVLSSPSYPSYKHDNWRELDQFYHLSAVLAQRWPAMFRQLIPFLVRSIIQNAPRYMERYCKRTPSAHDVELLSHPTISIRSSKMLEERTAGGVNGMVEENLLNARGWDFDVRHVLAETEIYHGADDNVAPAQGGELLSRHLPNASFTLFDDRGHYQHISSWPWMVARAAGLDVRPYDRTYTIPTV</sequence>
<dbReference type="PANTHER" id="PTHR43433">
    <property type="entry name" value="HYDROLASE, ALPHA/BETA FOLD FAMILY PROTEIN"/>
    <property type="match status" value="1"/>
</dbReference>
<evidence type="ECO:0000313" key="5">
    <source>
        <dbReference type="Proteomes" id="UP000809440"/>
    </source>
</evidence>
<proteinExistence type="predicted"/>
<dbReference type="Proteomes" id="UP000809440">
    <property type="component" value="Unassembled WGS sequence"/>
</dbReference>
<dbReference type="SUPFAM" id="SSF53474">
    <property type="entry name" value="alpha/beta-Hydrolases"/>
    <property type="match status" value="1"/>
</dbReference>
<organism evidence="2 4">
    <name type="scientific">Marivita cryptomonadis</name>
    <dbReference type="NCBI Taxonomy" id="505252"/>
    <lineage>
        <taxon>Bacteria</taxon>
        <taxon>Pseudomonadati</taxon>
        <taxon>Pseudomonadota</taxon>
        <taxon>Alphaproteobacteria</taxon>
        <taxon>Rhodobacterales</taxon>
        <taxon>Roseobacteraceae</taxon>
        <taxon>Marivita</taxon>
    </lineage>
</organism>
<gene>
    <name evidence="2" type="ORF">JQX41_09470</name>
    <name evidence="3" type="ORF">JQX48_09665</name>
</gene>
<dbReference type="EMBL" id="JAFBXF010000005">
    <property type="protein sequence ID" value="MBM2417235.1"/>
    <property type="molecule type" value="Genomic_DNA"/>
</dbReference>
<dbReference type="EMBL" id="JAFBXE010000005">
    <property type="protein sequence ID" value="MBM2412528.1"/>
    <property type="molecule type" value="Genomic_DNA"/>
</dbReference>
<dbReference type="InterPro" id="IPR000792">
    <property type="entry name" value="Tscrpt_reg_LuxR_C"/>
</dbReference>
<dbReference type="Proteomes" id="UP000755667">
    <property type="component" value="Unassembled WGS sequence"/>
</dbReference>
<evidence type="ECO:0000313" key="3">
    <source>
        <dbReference type="EMBL" id="MBM2417235.1"/>
    </source>
</evidence>